<gene>
    <name evidence="1" type="ORF">BT93_L3218</name>
</gene>
<organism evidence="1 2">
    <name type="scientific">Corymbia citriodora subsp. variegata</name>
    <dbReference type="NCBI Taxonomy" id="360336"/>
    <lineage>
        <taxon>Eukaryota</taxon>
        <taxon>Viridiplantae</taxon>
        <taxon>Streptophyta</taxon>
        <taxon>Embryophyta</taxon>
        <taxon>Tracheophyta</taxon>
        <taxon>Spermatophyta</taxon>
        <taxon>Magnoliopsida</taxon>
        <taxon>eudicotyledons</taxon>
        <taxon>Gunneridae</taxon>
        <taxon>Pentapetalae</taxon>
        <taxon>rosids</taxon>
        <taxon>malvids</taxon>
        <taxon>Myrtales</taxon>
        <taxon>Myrtaceae</taxon>
        <taxon>Myrtoideae</taxon>
        <taxon>Eucalypteae</taxon>
        <taxon>Corymbia</taxon>
    </lineage>
</organism>
<evidence type="ECO:0000313" key="1">
    <source>
        <dbReference type="EMBL" id="KAF7851708.1"/>
    </source>
</evidence>
<dbReference type="Gramene" id="rna-gnl|WGS:JABURB|Cocit.L3218.1">
    <property type="protein sequence ID" value="cds-KAF7851708.1"/>
    <property type="gene ID" value="gene-BT93_L3218"/>
</dbReference>
<dbReference type="Gramene" id="rna-gnl|WGS:JABURB|Cocit.C1443.1">
    <property type="protein sequence ID" value="cds-KAF8035412.1"/>
    <property type="gene ID" value="gene-BT93_C1443"/>
</dbReference>
<reference evidence="1" key="1">
    <citation type="submission" date="2020-05" db="EMBL/GenBank/DDBJ databases">
        <title>WGS assembly of Corymbia citriodora subspecies variegata.</title>
        <authorList>
            <person name="Barry K."/>
            <person name="Hundley H."/>
            <person name="Shu S."/>
            <person name="Jenkins J."/>
            <person name="Grimwood J."/>
            <person name="Baten A."/>
        </authorList>
    </citation>
    <scope>NUCLEOTIDE SEQUENCE</scope>
    <source>
        <strain evidence="1">CV2-018</strain>
    </source>
</reference>
<comment type="caution">
    <text evidence="1">The sequence shown here is derived from an EMBL/GenBank/DDBJ whole genome shotgun (WGS) entry which is preliminary data.</text>
</comment>
<dbReference type="Proteomes" id="UP000806378">
    <property type="component" value="Unassembled WGS sequence"/>
</dbReference>
<keyword evidence="2" id="KW-1185">Reference proteome</keyword>
<evidence type="ECO:0000313" key="2">
    <source>
        <dbReference type="Proteomes" id="UP000806378"/>
    </source>
</evidence>
<accession>A0A8T0CVR2</accession>
<name>A0A8T0CVR2_CORYI</name>
<dbReference type="EMBL" id="MU089528">
    <property type="protein sequence ID" value="KAF7851708.1"/>
    <property type="molecule type" value="Genomic_DNA"/>
</dbReference>
<proteinExistence type="predicted"/>
<protein>
    <submittedName>
        <fullName evidence="1">Uncharacterized protein</fullName>
    </submittedName>
</protein>
<dbReference type="AlphaFoldDB" id="A0A8T0CVR2"/>
<sequence length="99" mass="11231">MASLRRALDKRLKELEEIHGEMSSGKRLLPVIVDFLHYNVVNTALWEKKGLSLDLAGHIMSRALGFSSRFLCCKFSMVSIVTGKGLSQELISYWRITEC</sequence>